<evidence type="ECO:0000313" key="2">
    <source>
        <dbReference type="Proteomes" id="UP000321389"/>
    </source>
</evidence>
<sequence>MSLVSDIVARLSAIDPQVFSIVGDAAEFAAIDTVPLSRPAVYAFIKEEASTANERGTGPVLQRCEADVAVIIITDNVGDHEGAAASGDLEALKQTVRAALIGFVPDASQDGTPVEHLSGQLIKFRQGTVWHEELFAAAYYIAEVP</sequence>
<keyword evidence="2" id="KW-1185">Reference proteome</keyword>
<dbReference type="Proteomes" id="UP000321389">
    <property type="component" value="Chromosome"/>
</dbReference>
<dbReference type="Pfam" id="PF23840">
    <property type="entry name" value="Phage_tail_terminator"/>
    <property type="match status" value="1"/>
</dbReference>
<name>A0A5B8KU02_9HYPH</name>
<dbReference type="OrthoDB" id="8404448at2"/>
<proteinExistence type="predicted"/>
<dbReference type="InterPro" id="IPR056912">
    <property type="entry name" value="Phage_JBD30_tail_term-like"/>
</dbReference>
<dbReference type="EMBL" id="CP042301">
    <property type="protein sequence ID" value="QDY99063.1"/>
    <property type="molecule type" value="Genomic_DNA"/>
</dbReference>
<dbReference type="RefSeq" id="WP_146297713.1">
    <property type="nucleotide sequence ID" value="NZ_CP042301.2"/>
</dbReference>
<dbReference type="AlphaFoldDB" id="A0A5B8KU02"/>
<protein>
    <recommendedName>
        <fullName evidence="3">DUF3168 domain-containing protein</fullName>
    </recommendedName>
</protein>
<accession>A0A5B8KU02</accession>
<organism evidence="1 2">
    <name type="scientific">Nitratireductor mangrovi</name>
    <dbReference type="NCBI Taxonomy" id="2599600"/>
    <lineage>
        <taxon>Bacteria</taxon>
        <taxon>Pseudomonadati</taxon>
        <taxon>Pseudomonadota</taxon>
        <taxon>Alphaproteobacteria</taxon>
        <taxon>Hyphomicrobiales</taxon>
        <taxon>Phyllobacteriaceae</taxon>
        <taxon>Nitratireductor</taxon>
    </lineage>
</organism>
<evidence type="ECO:0008006" key="3">
    <source>
        <dbReference type="Google" id="ProtNLM"/>
    </source>
</evidence>
<evidence type="ECO:0000313" key="1">
    <source>
        <dbReference type="EMBL" id="QDY99063.1"/>
    </source>
</evidence>
<gene>
    <name evidence="1" type="ORF">FQ775_01020</name>
</gene>
<reference evidence="1" key="1">
    <citation type="submission" date="2020-04" db="EMBL/GenBank/DDBJ databases">
        <title>Nitratireductor sp. nov. isolated from mangrove soil.</title>
        <authorList>
            <person name="Ye Y."/>
        </authorList>
    </citation>
    <scope>NUCLEOTIDE SEQUENCE</scope>
    <source>
        <strain evidence="1">SY7</strain>
    </source>
</reference>
<dbReference type="KEGG" id="niy:FQ775_01020"/>